<comment type="similarity">
    <text evidence="2 6">Belongs to the transposase mutator family.</text>
</comment>
<keyword evidence="3 6" id="KW-0815">Transposition</keyword>
<evidence type="ECO:0000256" key="6">
    <source>
        <dbReference type="RuleBase" id="RU365089"/>
    </source>
</evidence>
<dbReference type="Pfam" id="PF00872">
    <property type="entry name" value="Transposase_mut"/>
    <property type="match status" value="1"/>
</dbReference>
<evidence type="ECO:0000256" key="2">
    <source>
        <dbReference type="ARBA" id="ARBA00010961"/>
    </source>
</evidence>
<organism evidence="8">
    <name type="scientific">Escherichia coli</name>
    <dbReference type="NCBI Taxonomy" id="562"/>
    <lineage>
        <taxon>Bacteria</taxon>
        <taxon>Pseudomonadati</taxon>
        <taxon>Pseudomonadota</taxon>
        <taxon>Gammaproteobacteria</taxon>
        <taxon>Enterobacterales</taxon>
        <taxon>Enterobacteriaceae</taxon>
        <taxon>Escherichia</taxon>
    </lineage>
</organism>
<evidence type="ECO:0000313" key="8">
    <source>
        <dbReference type="EMBL" id="QIM12466.1"/>
    </source>
</evidence>
<evidence type="ECO:0000256" key="7">
    <source>
        <dbReference type="SAM" id="MobiDB-lite"/>
    </source>
</evidence>
<evidence type="ECO:0000256" key="4">
    <source>
        <dbReference type="ARBA" id="ARBA00023125"/>
    </source>
</evidence>
<protein>
    <recommendedName>
        <fullName evidence="6">Mutator family transposase</fullName>
    </recommendedName>
</protein>
<dbReference type="InterPro" id="IPR001207">
    <property type="entry name" value="Transposase_mutator"/>
</dbReference>
<keyword evidence="5 6" id="KW-0233">DNA recombination</keyword>
<gene>
    <name evidence="8" type="ORF">p23_00023</name>
</gene>
<feature type="region of interest" description="Disordered" evidence="7">
    <location>
        <begin position="60"/>
        <end position="79"/>
    </location>
</feature>
<reference evidence="8" key="1">
    <citation type="submission" date="2020-02" db="EMBL/GenBank/DDBJ databases">
        <authorList>
            <person name="Hayer S.S."/>
            <person name="Lim S."/>
            <person name="Hong S."/>
            <person name="Elnekave E."/>
            <person name="Rovira A."/>
            <person name="Vannucci F."/>
            <person name="Johnson T."/>
            <person name="Perez A."/>
            <person name="Alvarez J."/>
        </authorList>
    </citation>
    <scope>NUCLEOTIDE SEQUENCE</scope>
    <source>
        <plasmid evidence="8">p23</plasmid>
    </source>
</reference>
<keyword evidence="8" id="KW-0614">Plasmid</keyword>
<sequence length="196" mass="21629">MPRKKKTPVVTPAIDLPKEFLEKLIPGPMDAAGVEAVFQQLKKAVIERALGAELGLHLADAEGGSGNHRNGRSGKTVLTDEGPLRIDVPRDRTGTFEPQLIPKHERRFAGFDDRIVSMYARGMTVREIQGHLAEMYSVEVSPEGTVAKLAMRQPFVLFKGLTFQKLCLPGAFRPGDHHNKMLRPGLCVVHASPQYL</sequence>
<keyword evidence="6" id="KW-0814">Transposable element</keyword>
<dbReference type="AlphaFoldDB" id="A0A6G8F8D7"/>
<dbReference type="GO" id="GO:0006313">
    <property type="term" value="P:DNA transposition"/>
    <property type="evidence" value="ECO:0007669"/>
    <property type="project" value="UniProtKB-UniRule"/>
</dbReference>
<name>A0A6G8F8D7_ECOLX</name>
<accession>A0A6G8F8D7</accession>
<dbReference type="PANTHER" id="PTHR33217">
    <property type="entry name" value="TRANSPOSASE FOR INSERTION SEQUENCE ELEMENT IS1081"/>
    <property type="match status" value="1"/>
</dbReference>
<evidence type="ECO:0000256" key="5">
    <source>
        <dbReference type="ARBA" id="ARBA00023172"/>
    </source>
</evidence>
<comment type="function">
    <text evidence="1 6">Required for the transposition of the insertion element.</text>
</comment>
<dbReference type="GO" id="GO:0003677">
    <property type="term" value="F:DNA binding"/>
    <property type="evidence" value="ECO:0007669"/>
    <property type="project" value="UniProtKB-UniRule"/>
</dbReference>
<dbReference type="EMBL" id="MT077883">
    <property type="protein sequence ID" value="QIM12466.1"/>
    <property type="molecule type" value="Genomic_DNA"/>
</dbReference>
<evidence type="ECO:0000256" key="1">
    <source>
        <dbReference type="ARBA" id="ARBA00002190"/>
    </source>
</evidence>
<dbReference type="GO" id="GO:0004803">
    <property type="term" value="F:transposase activity"/>
    <property type="evidence" value="ECO:0007669"/>
    <property type="project" value="UniProtKB-UniRule"/>
</dbReference>
<geneLocation type="plasmid" evidence="8">
    <name>p23</name>
</geneLocation>
<dbReference type="PANTHER" id="PTHR33217:SF5">
    <property type="entry name" value="MUTATOR FAMILY TRANSPOSASE"/>
    <property type="match status" value="1"/>
</dbReference>
<keyword evidence="4 6" id="KW-0238">DNA-binding</keyword>
<proteinExistence type="inferred from homology"/>
<evidence type="ECO:0000256" key="3">
    <source>
        <dbReference type="ARBA" id="ARBA00022578"/>
    </source>
</evidence>